<gene>
    <name evidence="2" type="ORF">MetMK1DRAFT_00027010</name>
</gene>
<dbReference type="STRING" id="671065.MetMK1DRAFT_00027010"/>
<dbReference type="AlphaFoldDB" id="H2C801"/>
<organism evidence="2 3">
    <name type="scientific">Metallosphaera yellowstonensis MK1</name>
    <dbReference type="NCBI Taxonomy" id="671065"/>
    <lineage>
        <taxon>Archaea</taxon>
        <taxon>Thermoproteota</taxon>
        <taxon>Thermoprotei</taxon>
        <taxon>Sulfolobales</taxon>
        <taxon>Sulfolobaceae</taxon>
        <taxon>Metallosphaera</taxon>
    </lineage>
</organism>
<dbReference type="OrthoDB" id="36021at2157"/>
<dbReference type="RefSeq" id="WP_009074510.1">
    <property type="nucleotide sequence ID" value="NZ_JH597770.1"/>
</dbReference>
<sequence length="117" mass="13665">MLDTLLGIIDYLNQDNEVEAAKRLIEATRYIEDENLMKIVGEIEKEIHDIKNTGLSEEMTGELAQELERIEDELKALKRRKLKILVIYAIDRMSNGNSVVLQMIRRPTYVRKPQTFM</sequence>
<keyword evidence="1" id="KW-0175">Coiled coil</keyword>
<dbReference type="HOGENOM" id="CLU_168022_0_0_2"/>
<evidence type="ECO:0000313" key="2">
    <source>
        <dbReference type="EMBL" id="EHP68277.1"/>
    </source>
</evidence>
<reference evidence="2 3" key="1">
    <citation type="submission" date="2012-01" db="EMBL/GenBank/DDBJ databases">
        <title>Improved High-Quality Draft sequence of Metallosphaera yellowstonensis MK1.</title>
        <authorList>
            <consortium name="US DOE Joint Genome Institute"/>
            <person name="Lucas S."/>
            <person name="Han J."/>
            <person name="Cheng J.-F."/>
            <person name="Goodwin L."/>
            <person name="Pitluck S."/>
            <person name="Peters L."/>
            <person name="Teshima H."/>
            <person name="Detter J.C."/>
            <person name="Han C."/>
            <person name="Tapia R."/>
            <person name="Land M."/>
            <person name="Hauser L."/>
            <person name="Kyrpides N."/>
            <person name="Kozubal M."/>
            <person name="Macur R.E."/>
            <person name="Jay Z."/>
            <person name="Inskeep W."/>
            <person name="Woyke T."/>
        </authorList>
    </citation>
    <scope>NUCLEOTIDE SEQUENCE [LARGE SCALE GENOMIC DNA]</scope>
    <source>
        <strain evidence="2 3">MK1</strain>
    </source>
</reference>
<keyword evidence="3" id="KW-1185">Reference proteome</keyword>
<protein>
    <submittedName>
        <fullName evidence="2">Uncharacterized protein</fullName>
    </submittedName>
</protein>
<accession>H2C801</accession>
<evidence type="ECO:0000313" key="3">
    <source>
        <dbReference type="Proteomes" id="UP000003980"/>
    </source>
</evidence>
<proteinExistence type="predicted"/>
<feature type="coiled-coil region" evidence="1">
    <location>
        <begin position="60"/>
        <end position="87"/>
    </location>
</feature>
<dbReference type="EMBL" id="JH597770">
    <property type="protein sequence ID" value="EHP68277.1"/>
    <property type="molecule type" value="Genomic_DNA"/>
</dbReference>
<evidence type="ECO:0000256" key="1">
    <source>
        <dbReference type="SAM" id="Coils"/>
    </source>
</evidence>
<dbReference type="eggNOG" id="arCOG07224">
    <property type="taxonomic scope" value="Archaea"/>
</dbReference>
<name>H2C801_9CREN</name>
<dbReference type="Proteomes" id="UP000003980">
    <property type="component" value="Unassembled WGS sequence"/>
</dbReference>